<keyword evidence="3" id="KW-0904">Protein phosphatase</keyword>
<dbReference type="SMART" id="SM00226">
    <property type="entry name" value="LMWPc"/>
    <property type="match status" value="1"/>
</dbReference>
<accession>A0A7R8WR39</accession>
<dbReference type="CDD" id="cd16343">
    <property type="entry name" value="LMWPTP"/>
    <property type="match status" value="1"/>
</dbReference>
<evidence type="ECO:0000259" key="5">
    <source>
        <dbReference type="SMART" id="SM00226"/>
    </source>
</evidence>
<evidence type="ECO:0000256" key="2">
    <source>
        <dbReference type="ARBA" id="ARBA00022801"/>
    </source>
</evidence>
<evidence type="ECO:0000256" key="1">
    <source>
        <dbReference type="ARBA" id="ARBA00011063"/>
    </source>
</evidence>
<dbReference type="GO" id="GO:0004725">
    <property type="term" value="F:protein tyrosine phosphatase activity"/>
    <property type="evidence" value="ECO:0007669"/>
    <property type="project" value="InterPro"/>
</dbReference>
<sequence>LPSFPQILLIGSLVDCFEMGKRSVLFVCLANTCRSPMAEAIFAELSDPERWDCDSAGTSSMRVGSPPDPRSMAVMTKYGLKKTSHVARQVRTSDFTKFDYILCMDEGNLAKVMSMRPPNVRCHIGLLAAFDPLGKKEVSNPFKDRSGVLYEQCYAQRGASRPSYNNRMIAYSKHPNVSLLPNAKVSLSV</sequence>
<feature type="non-terminal residue" evidence="6">
    <location>
        <position position="1"/>
    </location>
</feature>
<dbReference type="PANTHER" id="PTHR11717">
    <property type="entry name" value="LOW MOLECULAR WEIGHT PROTEIN TYROSINE PHOSPHATASE"/>
    <property type="match status" value="1"/>
</dbReference>
<reference evidence="6" key="1">
    <citation type="submission" date="2020-11" db="EMBL/GenBank/DDBJ databases">
        <authorList>
            <person name="Tran Van P."/>
        </authorList>
    </citation>
    <scope>NUCLEOTIDE SEQUENCE</scope>
</reference>
<dbReference type="InterPro" id="IPR023485">
    <property type="entry name" value="Ptyr_pPase"/>
</dbReference>
<evidence type="ECO:0000256" key="3">
    <source>
        <dbReference type="ARBA" id="ARBA00022912"/>
    </source>
</evidence>
<evidence type="ECO:0000313" key="6">
    <source>
        <dbReference type="EMBL" id="CAD7235668.1"/>
    </source>
</evidence>
<dbReference type="Pfam" id="PF01451">
    <property type="entry name" value="LMWPc"/>
    <property type="match status" value="1"/>
</dbReference>
<dbReference type="InterPro" id="IPR050438">
    <property type="entry name" value="LMW_PTPase"/>
</dbReference>
<comment type="similarity">
    <text evidence="1">Belongs to the low molecular weight phosphotyrosine protein phosphatase family.</text>
</comment>
<dbReference type="Gene3D" id="3.40.50.2300">
    <property type="match status" value="1"/>
</dbReference>
<organism evidence="6">
    <name type="scientific">Cyprideis torosa</name>
    <dbReference type="NCBI Taxonomy" id="163714"/>
    <lineage>
        <taxon>Eukaryota</taxon>
        <taxon>Metazoa</taxon>
        <taxon>Ecdysozoa</taxon>
        <taxon>Arthropoda</taxon>
        <taxon>Crustacea</taxon>
        <taxon>Oligostraca</taxon>
        <taxon>Ostracoda</taxon>
        <taxon>Podocopa</taxon>
        <taxon>Podocopida</taxon>
        <taxon>Cytherocopina</taxon>
        <taxon>Cytheroidea</taxon>
        <taxon>Cytherideidae</taxon>
        <taxon>Cyprideis</taxon>
    </lineage>
</organism>
<dbReference type="InterPro" id="IPR036196">
    <property type="entry name" value="Ptyr_pPase_sf"/>
</dbReference>
<evidence type="ECO:0000256" key="4">
    <source>
        <dbReference type="PIRSR" id="PIRSR617867-1"/>
    </source>
</evidence>
<dbReference type="OrthoDB" id="3388at2759"/>
<keyword evidence="2" id="KW-0378">Hydrolase</keyword>
<dbReference type="SUPFAM" id="SSF52788">
    <property type="entry name" value="Phosphotyrosine protein phosphatases I"/>
    <property type="match status" value="1"/>
</dbReference>
<dbReference type="PRINTS" id="PR00719">
    <property type="entry name" value="LMWPTPASE"/>
</dbReference>
<name>A0A7R8WR39_9CRUS</name>
<dbReference type="InterPro" id="IPR017867">
    <property type="entry name" value="Tyr_phospatase_low_mol_wt"/>
</dbReference>
<feature type="domain" description="Phosphotyrosine protein phosphatase I" evidence="5">
    <location>
        <begin position="22"/>
        <end position="167"/>
    </location>
</feature>
<dbReference type="AlphaFoldDB" id="A0A7R8WR39"/>
<dbReference type="EMBL" id="OB674093">
    <property type="protein sequence ID" value="CAD7235668.1"/>
    <property type="molecule type" value="Genomic_DNA"/>
</dbReference>
<feature type="active site" description="Nucleophile" evidence="4">
    <location>
        <position position="28"/>
    </location>
</feature>
<feature type="active site" evidence="4">
    <location>
        <position position="34"/>
    </location>
</feature>
<proteinExistence type="inferred from homology"/>
<gene>
    <name evidence="6" type="ORF">CTOB1V02_LOCUS13483</name>
</gene>
<dbReference type="PANTHER" id="PTHR11717:SF7">
    <property type="entry name" value="LOW MOLECULAR WEIGHT PHOSPHOTYROSINE PROTEIN PHOSPHATASE"/>
    <property type="match status" value="1"/>
</dbReference>
<protein>
    <recommendedName>
        <fullName evidence="5">Phosphotyrosine protein phosphatase I domain-containing protein</fullName>
    </recommendedName>
</protein>